<dbReference type="SMART" id="SM00360">
    <property type="entry name" value="RRM"/>
    <property type="match status" value="3"/>
</dbReference>
<protein>
    <recommendedName>
        <fullName evidence="4">RRM domain-containing protein</fullName>
    </recommendedName>
</protein>
<evidence type="ECO:0000256" key="2">
    <source>
        <dbReference type="ARBA" id="ARBA00022884"/>
    </source>
</evidence>
<evidence type="ECO:0000313" key="5">
    <source>
        <dbReference type="EMBL" id="RKP14631.1"/>
    </source>
</evidence>
<dbReference type="InterPro" id="IPR050825">
    <property type="entry name" value="RBM42_RBP45_47-like"/>
</dbReference>
<dbReference type="OrthoDB" id="446113at2759"/>
<reference evidence="6" key="1">
    <citation type="journal article" date="2018" name="Nat. Microbiol.">
        <title>Leveraging single-cell genomics to expand the fungal tree of life.</title>
        <authorList>
            <person name="Ahrendt S.R."/>
            <person name="Quandt C.A."/>
            <person name="Ciobanu D."/>
            <person name="Clum A."/>
            <person name="Salamov A."/>
            <person name="Andreopoulos B."/>
            <person name="Cheng J.F."/>
            <person name="Woyke T."/>
            <person name="Pelin A."/>
            <person name="Henrissat B."/>
            <person name="Reynolds N.K."/>
            <person name="Benny G.L."/>
            <person name="Smith M.E."/>
            <person name="James T.Y."/>
            <person name="Grigoriev I.V."/>
        </authorList>
    </citation>
    <scope>NUCLEOTIDE SEQUENCE [LARGE SCALE GENOMIC DNA]</scope>
</reference>
<proteinExistence type="predicted"/>
<feature type="non-terminal residue" evidence="5">
    <location>
        <position position="1"/>
    </location>
</feature>
<dbReference type="Proteomes" id="UP000267251">
    <property type="component" value="Unassembled WGS sequence"/>
</dbReference>
<feature type="domain" description="RRM" evidence="4">
    <location>
        <begin position="231"/>
        <end position="303"/>
    </location>
</feature>
<dbReference type="Pfam" id="PF00076">
    <property type="entry name" value="RRM_1"/>
    <property type="match status" value="3"/>
</dbReference>
<keyword evidence="6" id="KW-1185">Reference proteome</keyword>
<evidence type="ECO:0000259" key="4">
    <source>
        <dbReference type="PROSITE" id="PS50102"/>
    </source>
</evidence>
<dbReference type="InterPro" id="IPR035979">
    <property type="entry name" value="RBD_domain_sf"/>
</dbReference>
<feature type="non-terminal residue" evidence="5">
    <location>
        <position position="312"/>
    </location>
</feature>
<dbReference type="InterPro" id="IPR000504">
    <property type="entry name" value="RRM_dom"/>
</dbReference>
<keyword evidence="1" id="KW-0677">Repeat</keyword>
<dbReference type="CDD" id="cd12345">
    <property type="entry name" value="RRM2_SECp43_like"/>
    <property type="match status" value="1"/>
</dbReference>
<dbReference type="PANTHER" id="PTHR47640:SF10">
    <property type="entry name" value="TRNA SELENOCYSTEINE 1-ASSOCIATED PROTEIN 1-RELATED"/>
    <property type="match status" value="1"/>
</dbReference>
<dbReference type="GO" id="GO:0006376">
    <property type="term" value="P:mRNA splice site recognition"/>
    <property type="evidence" value="ECO:0007669"/>
    <property type="project" value="TreeGrafter"/>
</dbReference>
<dbReference type="FunFam" id="3.30.70.330:FF:000159">
    <property type="entry name" value="tRNA selenocysteine 1-associated protein 1"/>
    <property type="match status" value="1"/>
</dbReference>
<dbReference type="PROSITE" id="PS50102">
    <property type="entry name" value="RRM"/>
    <property type="match status" value="3"/>
</dbReference>
<dbReference type="GO" id="GO:0005829">
    <property type="term" value="C:cytosol"/>
    <property type="evidence" value="ECO:0007669"/>
    <property type="project" value="TreeGrafter"/>
</dbReference>
<dbReference type="InterPro" id="IPR012677">
    <property type="entry name" value="Nucleotide-bd_a/b_plait_sf"/>
</dbReference>
<evidence type="ECO:0000256" key="1">
    <source>
        <dbReference type="ARBA" id="ARBA00022737"/>
    </source>
</evidence>
<dbReference type="SUPFAM" id="SSF54928">
    <property type="entry name" value="RNA-binding domain, RBD"/>
    <property type="match status" value="2"/>
</dbReference>
<sequence>DTRSSLWMGEIEAPLDETFLTTLIPTLVTGPVRVKMIRDRNTGNLANYCFLDFRDHATAEAALTSLNGTLIPNAGGKIFRLNWANGGSGGGGGGGSGGGGGEYSVFVGDLGPEVTEEMLLGFFVQYFGSVKGVKLLMDPATGQSKGYGFVRFYDESDQQRALSEMPGQYCGSRAIRVSTATPRQKPGFVGGGGPGAAGGQAWGAGAGAGVQGQMGANQGIDPTGASDPKQTTLFVGNIYGVDGEDQLRSHFAPYGEIVSIKLLPERAIAFVEYANRTQAEQAMAALNGSQIGSQSIRLSWGRGSNGPAIGSP</sequence>
<gene>
    <name evidence="5" type="ORF">BJ684DRAFT_4914</name>
</gene>
<organism evidence="5 6">
    <name type="scientific">Piptocephalis cylindrospora</name>
    <dbReference type="NCBI Taxonomy" id="1907219"/>
    <lineage>
        <taxon>Eukaryota</taxon>
        <taxon>Fungi</taxon>
        <taxon>Fungi incertae sedis</taxon>
        <taxon>Zoopagomycota</taxon>
        <taxon>Zoopagomycotina</taxon>
        <taxon>Zoopagomycetes</taxon>
        <taxon>Zoopagales</taxon>
        <taxon>Piptocephalidaceae</taxon>
        <taxon>Piptocephalis</taxon>
    </lineage>
</organism>
<accession>A0A4P9Y8G7</accession>
<keyword evidence="2 3" id="KW-0694">RNA-binding</keyword>
<dbReference type="Gene3D" id="3.30.70.330">
    <property type="match status" value="3"/>
</dbReference>
<name>A0A4P9Y8G7_9FUNG</name>
<dbReference type="PANTHER" id="PTHR47640">
    <property type="entry name" value="TRNA SELENOCYSTEINE 1-ASSOCIATED PROTEIN 1-RELATED-RELATED"/>
    <property type="match status" value="1"/>
</dbReference>
<feature type="domain" description="RRM" evidence="4">
    <location>
        <begin position="4"/>
        <end position="86"/>
    </location>
</feature>
<feature type="domain" description="RRM" evidence="4">
    <location>
        <begin position="103"/>
        <end position="182"/>
    </location>
</feature>
<evidence type="ECO:0000313" key="6">
    <source>
        <dbReference type="Proteomes" id="UP000267251"/>
    </source>
</evidence>
<dbReference type="CDD" id="cd12344">
    <property type="entry name" value="RRM1_SECp43_like"/>
    <property type="match status" value="1"/>
</dbReference>
<dbReference type="EMBL" id="KZ987810">
    <property type="protein sequence ID" value="RKP14631.1"/>
    <property type="molecule type" value="Genomic_DNA"/>
</dbReference>
<dbReference type="AlphaFoldDB" id="A0A4P9Y8G7"/>
<evidence type="ECO:0000256" key="3">
    <source>
        <dbReference type="PROSITE-ProRule" id="PRU00176"/>
    </source>
</evidence>
<dbReference type="GO" id="GO:0003729">
    <property type="term" value="F:mRNA binding"/>
    <property type="evidence" value="ECO:0007669"/>
    <property type="project" value="InterPro"/>
</dbReference>